<dbReference type="AlphaFoldDB" id="A0A815UKJ0"/>
<accession>A0A815UKJ0</accession>
<evidence type="ECO:0000313" key="1">
    <source>
        <dbReference type="EMBL" id="CAF1518863.1"/>
    </source>
</evidence>
<feature type="non-terminal residue" evidence="1">
    <location>
        <position position="1"/>
    </location>
</feature>
<name>A0A815UKJ0_9BILA</name>
<proteinExistence type="predicted"/>
<evidence type="ECO:0000313" key="2">
    <source>
        <dbReference type="Proteomes" id="UP000663889"/>
    </source>
</evidence>
<dbReference type="EMBL" id="CAJNOU010007109">
    <property type="protein sequence ID" value="CAF1518863.1"/>
    <property type="molecule type" value="Genomic_DNA"/>
</dbReference>
<sequence length="400" mass="46423">MQNKVNLKRLQKRNFNHGELTDLKINDIFTYLSIDEKTNNEVAEEFDNATFDSDFENEYFGDIDEENVIHDSEDENGEDFEEKEMIEEDLCEEQILFGNEFFNMESSTMSTRDYDEIIDHRNDLHLPADKYRNSKKSMTDIQDGHVYTNILHSLENERQSKFISLTCNIDGAAVYTSSEQSMWTFTACINELKRTIRFSIENIIDKKTHSCGYAGESEFTSLAFVDRGTSFMSDTLHTIYHGAFKKLLLLWTESSNKQPWSIARFLPLINLDLQNIRYPSTTTRAPRIKHFATTAKDFGPLFNYSTFNFENIIGYLSASVHGTKRLDSELLTNLQLFQQTYFASKTHCSSSNLSTFIEYLETKKNHCRQQQISSEYVSKDDLELLYTSIPKESTVKTMKS</sequence>
<organism evidence="1 2">
    <name type="scientific">Rotaria sordida</name>
    <dbReference type="NCBI Taxonomy" id="392033"/>
    <lineage>
        <taxon>Eukaryota</taxon>
        <taxon>Metazoa</taxon>
        <taxon>Spiralia</taxon>
        <taxon>Gnathifera</taxon>
        <taxon>Rotifera</taxon>
        <taxon>Eurotatoria</taxon>
        <taxon>Bdelloidea</taxon>
        <taxon>Philodinida</taxon>
        <taxon>Philodinidae</taxon>
        <taxon>Rotaria</taxon>
    </lineage>
</organism>
<comment type="caution">
    <text evidence="1">The sequence shown here is derived from an EMBL/GenBank/DDBJ whole genome shotgun (WGS) entry which is preliminary data.</text>
</comment>
<protein>
    <submittedName>
        <fullName evidence="1">Uncharacterized protein</fullName>
    </submittedName>
</protein>
<dbReference type="Proteomes" id="UP000663889">
    <property type="component" value="Unassembled WGS sequence"/>
</dbReference>
<gene>
    <name evidence="1" type="ORF">SEV965_LOCUS36926</name>
</gene>
<reference evidence="1" key="1">
    <citation type="submission" date="2021-02" db="EMBL/GenBank/DDBJ databases">
        <authorList>
            <person name="Nowell W R."/>
        </authorList>
    </citation>
    <scope>NUCLEOTIDE SEQUENCE</scope>
</reference>